<name>A0ABU0J9L0_9HYPH</name>
<dbReference type="InterPro" id="IPR016152">
    <property type="entry name" value="PTrfase/Anion_transptr"/>
</dbReference>
<accession>A0ABU0J9L0</accession>
<dbReference type="Pfam" id="PF00359">
    <property type="entry name" value="PTS_EIIA_2"/>
    <property type="match status" value="1"/>
</dbReference>
<dbReference type="PANTHER" id="PTHR47738">
    <property type="entry name" value="PTS SYSTEM FRUCTOSE-LIKE EIIA COMPONENT-RELATED"/>
    <property type="match status" value="1"/>
</dbReference>
<dbReference type="PANTHER" id="PTHR47738:SF1">
    <property type="entry name" value="NITROGEN REGULATORY PROTEIN"/>
    <property type="match status" value="1"/>
</dbReference>
<dbReference type="EMBL" id="JAUSVX010000007">
    <property type="protein sequence ID" value="MDQ0470960.1"/>
    <property type="molecule type" value="Genomic_DNA"/>
</dbReference>
<keyword evidence="3" id="KW-1185">Reference proteome</keyword>
<comment type="caution">
    <text evidence="2">The sequence shown here is derived from an EMBL/GenBank/DDBJ whole genome shotgun (WGS) entry which is preliminary data.</text>
</comment>
<proteinExistence type="predicted"/>
<gene>
    <name evidence="2" type="ORF">QO011_003979</name>
</gene>
<dbReference type="Gene3D" id="3.40.930.10">
    <property type="entry name" value="Mannitol-specific EII, Chain A"/>
    <property type="match status" value="1"/>
</dbReference>
<dbReference type="InterPro" id="IPR002178">
    <property type="entry name" value="PTS_EIIA_type-2_dom"/>
</dbReference>
<dbReference type="RefSeq" id="WP_307275347.1">
    <property type="nucleotide sequence ID" value="NZ_JAUSVX010000007.1"/>
</dbReference>
<sequence>MQIADFLAPASVHAAVRAADKTALLRILAGQAAGLVAIGEADILAALTARESLGSTGMGGGFALPHARLPGVARPTGVFAQLRTPIDFEAIDGKPVDLVFLLLLPTGQQTEQLQALACAARRLRGPELAARLRRLAAPAELFTALTAA</sequence>
<evidence type="ECO:0000259" key="1">
    <source>
        <dbReference type="PROSITE" id="PS51094"/>
    </source>
</evidence>
<evidence type="ECO:0000313" key="3">
    <source>
        <dbReference type="Proteomes" id="UP001242480"/>
    </source>
</evidence>
<feature type="domain" description="PTS EIIA type-2" evidence="1">
    <location>
        <begin position="5"/>
        <end position="148"/>
    </location>
</feature>
<dbReference type="CDD" id="cd00211">
    <property type="entry name" value="PTS_IIA_fru"/>
    <property type="match status" value="1"/>
</dbReference>
<dbReference type="PROSITE" id="PS51094">
    <property type="entry name" value="PTS_EIIA_TYPE_2"/>
    <property type="match status" value="1"/>
</dbReference>
<reference evidence="2 3" key="1">
    <citation type="submission" date="2023-07" db="EMBL/GenBank/DDBJ databases">
        <title>Genomic Encyclopedia of Type Strains, Phase IV (KMG-IV): sequencing the most valuable type-strain genomes for metagenomic binning, comparative biology and taxonomic classification.</title>
        <authorList>
            <person name="Goeker M."/>
        </authorList>
    </citation>
    <scope>NUCLEOTIDE SEQUENCE [LARGE SCALE GENOMIC DNA]</scope>
    <source>
        <strain evidence="2 3">DSM 19619</strain>
    </source>
</reference>
<protein>
    <submittedName>
        <fullName evidence="2">PTS system nitrogen regulatory IIA component</fullName>
    </submittedName>
</protein>
<dbReference type="SUPFAM" id="SSF55804">
    <property type="entry name" value="Phoshotransferase/anion transport protein"/>
    <property type="match status" value="1"/>
</dbReference>
<dbReference type="Proteomes" id="UP001242480">
    <property type="component" value="Unassembled WGS sequence"/>
</dbReference>
<organism evidence="2 3">
    <name type="scientific">Labrys wisconsinensis</name>
    <dbReference type="NCBI Taxonomy" id="425677"/>
    <lineage>
        <taxon>Bacteria</taxon>
        <taxon>Pseudomonadati</taxon>
        <taxon>Pseudomonadota</taxon>
        <taxon>Alphaproteobacteria</taxon>
        <taxon>Hyphomicrobiales</taxon>
        <taxon>Xanthobacteraceae</taxon>
        <taxon>Labrys</taxon>
    </lineage>
</organism>
<evidence type="ECO:0000313" key="2">
    <source>
        <dbReference type="EMBL" id="MDQ0470960.1"/>
    </source>
</evidence>
<dbReference type="InterPro" id="IPR051541">
    <property type="entry name" value="PTS_SugarTrans_NitroReg"/>
</dbReference>